<dbReference type="InterPro" id="IPR000424">
    <property type="entry name" value="Primosome_PriB/ssb"/>
</dbReference>
<name>A0A9D2LFA5_9MICO</name>
<keyword evidence="1 2" id="KW-0238">DNA-binding</keyword>
<evidence type="ECO:0000313" key="5">
    <source>
        <dbReference type="Proteomes" id="UP000823823"/>
    </source>
</evidence>
<proteinExistence type="predicted"/>
<evidence type="ECO:0000256" key="2">
    <source>
        <dbReference type="PROSITE-ProRule" id="PRU00252"/>
    </source>
</evidence>
<reference evidence="4" key="2">
    <citation type="submission" date="2021-04" db="EMBL/GenBank/DDBJ databases">
        <authorList>
            <person name="Gilroy R."/>
        </authorList>
    </citation>
    <scope>NUCLEOTIDE SEQUENCE</scope>
    <source>
        <strain evidence="4">ChiHjej13B12-24818</strain>
    </source>
</reference>
<feature type="compositionally biased region" description="Acidic residues" evidence="3">
    <location>
        <begin position="151"/>
        <end position="161"/>
    </location>
</feature>
<gene>
    <name evidence="4" type="ORF">H9786_12275</name>
</gene>
<feature type="compositionally biased region" description="Polar residues" evidence="3">
    <location>
        <begin position="1"/>
        <end position="16"/>
    </location>
</feature>
<evidence type="ECO:0000256" key="3">
    <source>
        <dbReference type="SAM" id="MobiDB-lite"/>
    </source>
</evidence>
<dbReference type="AlphaFoldDB" id="A0A9D2LFA5"/>
<dbReference type="SUPFAM" id="SSF50249">
    <property type="entry name" value="Nucleic acid-binding proteins"/>
    <property type="match status" value="1"/>
</dbReference>
<protein>
    <submittedName>
        <fullName evidence="4">Single-stranded DNA-binding protein</fullName>
    </submittedName>
</protein>
<accession>A0A9D2LFA5</accession>
<reference evidence="4" key="1">
    <citation type="journal article" date="2021" name="PeerJ">
        <title>Extensive microbial diversity within the chicken gut microbiome revealed by metagenomics and culture.</title>
        <authorList>
            <person name="Gilroy R."/>
            <person name="Ravi A."/>
            <person name="Getino M."/>
            <person name="Pursley I."/>
            <person name="Horton D.L."/>
            <person name="Alikhan N.F."/>
            <person name="Baker D."/>
            <person name="Gharbi K."/>
            <person name="Hall N."/>
            <person name="Watson M."/>
            <person name="Adriaenssens E.M."/>
            <person name="Foster-Nyarko E."/>
            <person name="Jarju S."/>
            <person name="Secka A."/>
            <person name="Antonio M."/>
            <person name="Oren A."/>
            <person name="Chaudhuri R.R."/>
            <person name="La Ragione R."/>
            <person name="Hildebrand F."/>
            <person name="Pallen M.J."/>
        </authorList>
    </citation>
    <scope>NUCLEOTIDE SEQUENCE</scope>
    <source>
        <strain evidence="4">ChiHjej13B12-24818</strain>
    </source>
</reference>
<dbReference type="CDD" id="cd04496">
    <property type="entry name" value="SSB_OBF"/>
    <property type="match status" value="1"/>
</dbReference>
<dbReference type="Pfam" id="PF00436">
    <property type="entry name" value="SSB"/>
    <property type="match status" value="1"/>
</dbReference>
<feature type="region of interest" description="Disordered" evidence="3">
    <location>
        <begin position="125"/>
        <end position="161"/>
    </location>
</feature>
<dbReference type="PROSITE" id="PS50935">
    <property type="entry name" value="SSB"/>
    <property type="match status" value="1"/>
</dbReference>
<dbReference type="EMBL" id="DWZH01000094">
    <property type="protein sequence ID" value="HJB11281.1"/>
    <property type="molecule type" value="Genomic_DNA"/>
</dbReference>
<organism evidence="4 5">
    <name type="scientific">Candidatus Brachybacterium merdavium</name>
    <dbReference type="NCBI Taxonomy" id="2838513"/>
    <lineage>
        <taxon>Bacteria</taxon>
        <taxon>Bacillati</taxon>
        <taxon>Actinomycetota</taxon>
        <taxon>Actinomycetes</taxon>
        <taxon>Micrococcales</taxon>
        <taxon>Dermabacteraceae</taxon>
        <taxon>Brachybacterium</taxon>
    </lineage>
</organism>
<sequence length="161" mass="17247">MREIRTTLQGNATGDPQTREGNDGPFTSILRIAVTPSYYDSEKGTYGDRKTEFITVFARNQLARNVLASVTKGQPLVVTGRLNSSEWTGVDGTVRHSLTVNADAIGHDLTFGRAVFTRPLKASDIPDHDPVTGEVVDRRGDDAAQTLTSDGADDEGLVAAG</sequence>
<comment type="caution">
    <text evidence="4">The sequence shown here is derived from an EMBL/GenBank/DDBJ whole genome shotgun (WGS) entry which is preliminary data.</text>
</comment>
<dbReference type="Gene3D" id="2.40.50.140">
    <property type="entry name" value="Nucleic acid-binding proteins"/>
    <property type="match status" value="1"/>
</dbReference>
<feature type="region of interest" description="Disordered" evidence="3">
    <location>
        <begin position="1"/>
        <end position="25"/>
    </location>
</feature>
<dbReference type="Proteomes" id="UP000823823">
    <property type="component" value="Unassembled WGS sequence"/>
</dbReference>
<dbReference type="InterPro" id="IPR012340">
    <property type="entry name" value="NA-bd_OB-fold"/>
</dbReference>
<evidence type="ECO:0000256" key="1">
    <source>
        <dbReference type="ARBA" id="ARBA00023125"/>
    </source>
</evidence>
<dbReference type="GO" id="GO:0003697">
    <property type="term" value="F:single-stranded DNA binding"/>
    <property type="evidence" value="ECO:0007669"/>
    <property type="project" value="InterPro"/>
</dbReference>
<evidence type="ECO:0000313" key="4">
    <source>
        <dbReference type="EMBL" id="HJB11281.1"/>
    </source>
</evidence>
<feature type="compositionally biased region" description="Basic and acidic residues" evidence="3">
    <location>
        <begin position="125"/>
        <end position="142"/>
    </location>
</feature>